<evidence type="ECO:0000313" key="2">
    <source>
        <dbReference type="Proteomes" id="UP000290572"/>
    </source>
</evidence>
<dbReference type="AlphaFoldDB" id="A0A498NNT8"/>
<gene>
    <name evidence="1" type="ORF">ROHU_015498</name>
</gene>
<sequence length="66" mass="7001">MITMYSKKRALHSVCSTGAQPCDLQISKAKPSGGYHGTTSTESHFPGAAIHQGSSHALQCSMQSHQ</sequence>
<name>A0A498NNT8_LABRO</name>
<comment type="caution">
    <text evidence="1">The sequence shown here is derived from an EMBL/GenBank/DDBJ whole genome shotgun (WGS) entry which is preliminary data.</text>
</comment>
<evidence type="ECO:0000313" key="1">
    <source>
        <dbReference type="EMBL" id="RXN33438.1"/>
    </source>
</evidence>
<protein>
    <submittedName>
        <fullName evidence="1">Uncharacterized protein</fullName>
    </submittedName>
</protein>
<dbReference type="EMBL" id="QBIY01011265">
    <property type="protein sequence ID" value="RXN33438.1"/>
    <property type="molecule type" value="Genomic_DNA"/>
</dbReference>
<dbReference type="Proteomes" id="UP000290572">
    <property type="component" value="Unassembled WGS sequence"/>
</dbReference>
<accession>A0A498NNT8</accession>
<organism evidence="1 2">
    <name type="scientific">Labeo rohita</name>
    <name type="common">Indian major carp</name>
    <name type="synonym">Cyprinus rohita</name>
    <dbReference type="NCBI Taxonomy" id="84645"/>
    <lineage>
        <taxon>Eukaryota</taxon>
        <taxon>Metazoa</taxon>
        <taxon>Chordata</taxon>
        <taxon>Craniata</taxon>
        <taxon>Vertebrata</taxon>
        <taxon>Euteleostomi</taxon>
        <taxon>Actinopterygii</taxon>
        <taxon>Neopterygii</taxon>
        <taxon>Teleostei</taxon>
        <taxon>Ostariophysi</taxon>
        <taxon>Cypriniformes</taxon>
        <taxon>Cyprinidae</taxon>
        <taxon>Labeoninae</taxon>
        <taxon>Labeonini</taxon>
        <taxon>Labeo</taxon>
    </lineage>
</organism>
<reference evidence="1 2" key="1">
    <citation type="submission" date="2018-03" db="EMBL/GenBank/DDBJ databases">
        <title>Draft genome sequence of Rohu Carp (Labeo rohita).</title>
        <authorList>
            <person name="Das P."/>
            <person name="Kushwaha B."/>
            <person name="Joshi C.G."/>
            <person name="Kumar D."/>
            <person name="Nagpure N.S."/>
            <person name="Sahoo L."/>
            <person name="Das S.P."/>
            <person name="Bit A."/>
            <person name="Patnaik S."/>
            <person name="Meher P.K."/>
            <person name="Jayasankar P."/>
            <person name="Koringa P.G."/>
            <person name="Patel N.V."/>
            <person name="Hinsu A.T."/>
            <person name="Kumar R."/>
            <person name="Pandey M."/>
            <person name="Agarwal S."/>
            <person name="Srivastava S."/>
            <person name="Singh M."/>
            <person name="Iquebal M.A."/>
            <person name="Jaiswal S."/>
            <person name="Angadi U.B."/>
            <person name="Kumar N."/>
            <person name="Raza M."/>
            <person name="Shah T.M."/>
            <person name="Rai A."/>
            <person name="Jena J.K."/>
        </authorList>
    </citation>
    <scope>NUCLEOTIDE SEQUENCE [LARGE SCALE GENOMIC DNA]</scope>
    <source>
        <strain evidence="1">DASCIFA01</strain>
        <tissue evidence="1">Testis</tissue>
    </source>
</reference>
<keyword evidence="2" id="KW-1185">Reference proteome</keyword>
<proteinExistence type="predicted"/>